<dbReference type="PROSITE" id="PS51257">
    <property type="entry name" value="PROKAR_LIPOPROTEIN"/>
    <property type="match status" value="1"/>
</dbReference>
<comment type="caution">
    <text evidence="4">The sequence shown here is derived from an EMBL/GenBank/DDBJ whole genome shotgun (WGS) entry which is preliminary data.</text>
</comment>
<feature type="chain" id="PRO_5021848926" evidence="2">
    <location>
        <begin position="33"/>
        <end position="875"/>
    </location>
</feature>
<protein>
    <submittedName>
        <fullName evidence="4">PKD domain-containing protein</fullName>
    </submittedName>
</protein>
<dbReference type="CDD" id="cd00146">
    <property type="entry name" value="PKD"/>
    <property type="match status" value="1"/>
</dbReference>
<gene>
    <name evidence="4" type="ORF">FLL45_06390</name>
</gene>
<dbReference type="InterPro" id="IPR059226">
    <property type="entry name" value="Choice_anch_Q_dom"/>
</dbReference>
<evidence type="ECO:0000256" key="2">
    <source>
        <dbReference type="SAM" id="SignalP"/>
    </source>
</evidence>
<dbReference type="PROSITE" id="PS50093">
    <property type="entry name" value="PKD"/>
    <property type="match status" value="1"/>
</dbReference>
<dbReference type="Pfam" id="PF18911">
    <property type="entry name" value="PKD_4"/>
    <property type="match status" value="1"/>
</dbReference>
<sequence length="875" mass="93282">MTCKPTQFLSQSSMTVLLVPALVFLSACGGGGADEGNAQSPDTIVEQPTTPPSSENPPPAPTPNAAPEITLIAPTSGSDFIQGAEISFEATASDQEDGDLSANIQWSSNLDGNMGTGGVLARALSLGEHSITASIVDSENESAQITLNLSVFRPNSAPEITITAPTDINSVESDTAVTFAATATDEEDGDLSGSIQWSSNIDGVIGTGASINSTLTVGNHQITASVSDSAAENVQTSLNVEVTEPVLPPSQGSDRIEIEVYVSRTQCIAPCGVMFDATDTTSLDFTESFHELQFHWDFNDQNASFENRPEVEANQSISPIAGHVFKNAGTYDVLLTVSDTNGEVATQVVRVIVDNPETAFAELTYCVSNTNDFASCPSSDSEFHLNSFEEAASILSTIRNFQNQRPARVLFRAGETFTTGLNRVGISGLSAQLLISSYGNGEKPVIAVNEATTAGELFYLSSNNGFTVSNLYFRGNYDPVTGLGNHPNGFFIWAQSQNYLFYQNKFSGLGLNIYPNGYDNTKHQMIVDNHITDWQDYAILGNFGYLSTVLANHIKQNPNAVSGGEGKCGDCVPNYADHGPLRTAEPDHLLVQFNDMFNNAGWSTAGLAHQPNIRLGTNGEVIDSIVSDNRLNGGFNTLEMVPANNGPGSSAVRGKVIIERNTFTASENTTSFINSSLGGVVIRNNVFFKPNNGGPSIGTGTFKSAIWFASSNTTAENLTHTNWIYNNTLNSEALTSSPNLAFLEVSNNFTQFAVYNNLANMPHVQGGQDAGLISWKHSGAKTGLVEDNNLLYAPNTTNYIYDNGSQTDLDTWQASGNAANSMVASPELDTNSEFGEELTLSSPAINAGTAISGLFTDYQSSSRETTVDIGAHEKE</sequence>
<dbReference type="AlphaFoldDB" id="A0A545TBJ2"/>
<evidence type="ECO:0000259" key="3">
    <source>
        <dbReference type="PROSITE" id="PS50093"/>
    </source>
</evidence>
<keyword evidence="2" id="KW-0732">Signal</keyword>
<dbReference type="EMBL" id="VIKR01000002">
    <property type="protein sequence ID" value="TQV74588.1"/>
    <property type="molecule type" value="Genomic_DNA"/>
</dbReference>
<name>A0A545TBJ2_9GAMM</name>
<feature type="signal peptide" evidence="2">
    <location>
        <begin position="1"/>
        <end position="32"/>
    </location>
</feature>
<dbReference type="InterPro" id="IPR000601">
    <property type="entry name" value="PKD_dom"/>
</dbReference>
<feature type="region of interest" description="Disordered" evidence="1">
    <location>
        <begin position="33"/>
        <end position="69"/>
    </location>
</feature>
<dbReference type="Gene3D" id="2.60.40.10">
    <property type="entry name" value="Immunoglobulins"/>
    <property type="match status" value="3"/>
</dbReference>
<dbReference type="NCBIfam" id="NF041518">
    <property type="entry name" value="choice_anch_Q"/>
    <property type="match status" value="1"/>
</dbReference>
<feature type="domain" description="PKD" evidence="3">
    <location>
        <begin position="280"/>
        <end position="353"/>
    </location>
</feature>
<evidence type="ECO:0000313" key="4">
    <source>
        <dbReference type="EMBL" id="TQV74588.1"/>
    </source>
</evidence>
<dbReference type="SMART" id="SM00089">
    <property type="entry name" value="PKD"/>
    <property type="match status" value="1"/>
</dbReference>
<dbReference type="InterPro" id="IPR035986">
    <property type="entry name" value="PKD_dom_sf"/>
</dbReference>
<dbReference type="InterPro" id="IPR022409">
    <property type="entry name" value="PKD/Chitinase_dom"/>
</dbReference>
<proteinExistence type="predicted"/>
<dbReference type="Proteomes" id="UP000317839">
    <property type="component" value="Unassembled WGS sequence"/>
</dbReference>
<dbReference type="OrthoDB" id="9801455at2"/>
<dbReference type="SUPFAM" id="SSF51126">
    <property type="entry name" value="Pectin lyase-like"/>
    <property type="match status" value="1"/>
</dbReference>
<evidence type="ECO:0000313" key="5">
    <source>
        <dbReference type="Proteomes" id="UP000317839"/>
    </source>
</evidence>
<dbReference type="InterPro" id="IPR011050">
    <property type="entry name" value="Pectin_lyase_fold/virulence"/>
</dbReference>
<reference evidence="4 5" key="1">
    <citation type="submission" date="2019-06" db="EMBL/GenBank/DDBJ databases">
        <title>Draft genome of Aliikangiella marina GYP-15.</title>
        <authorList>
            <person name="Wang G."/>
        </authorList>
    </citation>
    <scope>NUCLEOTIDE SEQUENCE [LARGE SCALE GENOMIC DNA]</scope>
    <source>
        <strain evidence="4 5">GYP-15</strain>
    </source>
</reference>
<dbReference type="SUPFAM" id="SSF49299">
    <property type="entry name" value="PKD domain"/>
    <property type="match status" value="1"/>
</dbReference>
<evidence type="ECO:0000256" key="1">
    <source>
        <dbReference type="SAM" id="MobiDB-lite"/>
    </source>
</evidence>
<feature type="compositionally biased region" description="Pro residues" evidence="1">
    <location>
        <begin position="49"/>
        <end position="64"/>
    </location>
</feature>
<keyword evidence="5" id="KW-1185">Reference proteome</keyword>
<organism evidence="4 5">
    <name type="scientific">Aliikangiella marina</name>
    <dbReference type="NCBI Taxonomy" id="1712262"/>
    <lineage>
        <taxon>Bacteria</taxon>
        <taxon>Pseudomonadati</taxon>
        <taxon>Pseudomonadota</taxon>
        <taxon>Gammaproteobacteria</taxon>
        <taxon>Oceanospirillales</taxon>
        <taxon>Pleioneaceae</taxon>
        <taxon>Aliikangiella</taxon>
    </lineage>
</organism>
<dbReference type="InterPro" id="IPR013783">
    <property type="entry name" value="Ig-like_fold"/>
</dbReference>
<dbReference type="RefSeq" id="WP_142941203.1">
    <property type="nucleotide sequence ID" value="NZ_VIKR01000002.1"/>
</dbReference>
<accession>A0A545TBJ2</accession>